<dbReference type="CDD" id="cd18432">
    <property type="entry name" value="BRCT_PAXIP1_rpt6_like"/>
    <property type="match status" value="1"/>
</dbReference>
<feature type="compositionally biased region" description="Acidic residues" evidence="14">
    <location>
        <begin position="995"/>
        <end position="1004"/>
    </location>
</feature>
<evidence type="ECO:0000256" key="11">
    <source>
        <dbReference type="ARBA" id="ARBA00023306"/>
    </source>
</evidence>
<evidence type="ECO:0000256" key="13">
    <source>
        <dbReference type="ARBA" id="ARBA00030146"/>
    </source>
</evidence>
<evidence type="ECO:0000256" key="9">
    <source>
        <dbReference type="ARBA" id="ARBA00022990"/>
    </source>
</evidence>
<dbReference type="EMBL" id="JASPKY010000108">
    <property type="protein sequence ID" value="KAK9736813.1"/>
    <property type="molecule type" value="Genomic_DNA"/>
</dbReference>
<feature type="compositionally biased region" description="Low complexity" evidence="14">
    <location>
        <begin position="1375"/>
        <end position="1387"/>
    </location>
</feature>
<dbReference type="Gene3D" id="2.60.200.20">
    <property type="match status" value="1"/>
</dbReference>
<evidence type="ECO:0000256" key="8">
    <source>
        <dbReference type="ARBA" id="ARBA00022843"/>
    </source>
</evidence>
<dbReference type="Proteomes" id="UP001458880">
    <property type="component" value="Unassembled WGS sequence"/>
</dbReference>
<keyword evidence="7" id="KW-0227">DNA damage</keyword>
<feature type="compositionally biased region" description="Low complexity" evidence="14">
    <location>
        <begin position="1505"/>
        <end position="1519"/>
    </location>
</feature>
<keyword evidence="18" id="KW-1185">Reference proteome</keyword>
<feature type="region of interest" description="Disordered" evidence="14">
    <location>
        <begin position="238"/>
        <end position="301"/>
    </location>
</feature>
<feature type="compositionally biased region" description="Basic residues" evidence="14">
    <location>
        <begin position="1009"/>
        <end position="1028"/>
    </location>
</feature>
<dbReference type="GO" id="GO:0044666">
    <property type="term" value="C:MLL3/4 complex"/>
    <property type="evidence" value="ECO:0007669"/>
    <property type="project" value="TreeGrafter"/>
</dbReference>
<dbReference type="PANTHER" id="PTHR23196:SF1">
    <property type="entry name" value="PAX-INTERACTING PROTEIN 1"/>
    <property type="match status" value="1"/>
</dbReference>
<evidence type="ECO:0000256" key="14">
    <source>
        <dbReference type="SAM" id="MobiDB-lite"/>
    </source>
</evidence>
<comment type="subcellular location">
    <subcellularLocation>
        <location evidence="2">Chromosome</location>
    </subcellularLocation>
    <subcellularLocation>
        <location evidence="1">Nucleus</location>
    </subcellularLocation>
</comment>
<dbReference type="Gene3D" id="3.40.50.10190">
    <property type="entry name" value="BRCT domain"/>
    <property type="match status" value="2"/>
</dbReference>
<organism evidence="17 18">
    <name type="scientific">Popillia japonica</name>
    <name type="common">Japanese beetle</name>
    <dbReference type="NCBI Taxonomy" id="7064"/>
    <lineage>
        <taxon>Eukaryota</taxon>
        <taxon>Metazoa</taxon>
        <taxon>Ecdysozoa</taxon>
        <taxon>Arthropoda</taxon>
        <taxon>Hexapoda</taxon>
        <taxon>Insecta</taxon>
        <taxon>Pterygota</taxon>
        <taxon>Neoptera</taxon>
        <taxon>Endopterygota</taxon>
        <taxon>Coleoptera</taxon>
        <taxon>Polyphaga</taxon>
        <taxon>Scarabaeiformia</taxon>
        <taxon>Scarabaeidae</taxon>
        <taxon>Rutelinae</taxon>
        <taxon>Popillia</taxon>
    </lineage>
</organism>
<dbReference type="Pfam" id="PF16589">
    <property type="entry name" value="BRCT_2"/>
    <property type="match status" value="1"/>
</dbReference>
<accession>A0AAW1LSI3</accession>
<feature type="compositionally biased region" description="Basic and acidic residues" evidence="14">
    <location>
        <begin position="1343"/>
        <end position="1362"/>
    </location>
</feature>
<evidence type="ECO:0000256" key="1">
    <source>
        <dbReference type="ARBA" id="ARBA00004123"/>
    </source>
</evidence>
<dbReference type="PROSITE" id="PS50172">
    <property type="entry name" value="BRCT"/>
    <property type="match status" value="2"/>
</dbReference>
<evidence type="ECO:0000313" key="18">
    <source>
        <dbReference type="Proteomes" id="UP001458880"/>
    </source>
</evidence>
<dbReference type="InterPro" id="IPR000253">
    <property type="entry name" value="FHA_dom"/>
</dbReference>
<feature type="compositionally biased region" description="Basic and acidic residues" evidence="14">
    <location>
        <begin position="1409"/>
        <end position="1428"/>
    </location>
</feature>
<dbReference type="PANTHER" id="PTHR23196">
    <property type="entry name" value="PAX TRANSCRIPTION ACTIVATION DOMAIN INTERACTING PROTEIN"/>
    <property type="match status" value="1"/>
</dbReference>
<feature type="compositionally biased region" description="Polar residues" evidence="14">
    <location>
        <begin position="1288"/>
        <end position="1328"/>
    </location>
</feature>
<dbReference type="SUPFAM" id="SSF52113">
    <property type="entry name" value="BRCT domain"/>
    <property type="match status" value="1"/>
</dbReference>
<dbReference type="InterPro" id="IPR001357">
    <property type="entry name" value="BRCT_dom"/>
</dbReference>
<name>A0AAW1LSI3_POPJA</name>
<keyword evidence="5" id="KW-1017">Isopeptide bond</keyword>
<sequence>MMRTKNGYMLINEKKHCVYDGVNIIGRQKGATVIIPDTSVSHYHSTVVIIEGRHYLSDISSSNGTYLGELRLSPLKLYELDTGNTLRFGLVKATYFKFANSTNSSLEGEASQPSQFDENIFNAGTQVYDIGQTDKESDIVGKSHNNNSQKLIPNLQTDLFGGQNGMTDEELELVAGEIENSFNLDEISGKPSTPTKNILINDLPTQIICSPNGNESTEESTISGQDKSTAINHIPIHDLPTQIILSPGEETEKEENKKENTSISTTSIHNLPTQLISERENETQNVMTEEDINGNPTNDISFHSMPTQLTLPQDDVDSSLTDVSNIDHTSTNIIEETITANSVVEDDQDSRESTDFLTMQPAVTQHFDSDTQSQLFIANLKKRVKNVLNSSDDDSCNLNTNSNKNSQTKKPTLVRSKSSDEETECELSQIKMKKLRKTRAVFDTDSDDSTDADEACITAGNKMVVANNINESQDDGSSTDSDLDIPLEGKLTTTGPTSKDHKMFDDDDDPDIIPTTQTEAPETSSATATVSKSTQESKIGFQPPHHDNNFEASLEESFSLHLTNTQETNTECSKGALSKDIELVEKPPTNTANDSVDIFIGDMEKPKTSDEDKNNHTKNEEHDVDDIPQTQLEVIFDDSNLPEEKNDVRPGNPLINVLDTSSSVSSDSVEDKLARMFQSQVVPALIDKDTFLQPKQVPEQITSVASTVKDDGIFLVPTQIVTNKTQDVPSKNSMKTLEAHADDKATNSDDEDIFLQATQIMPSVYQNSDVSAETKLTTEKDEDIFLQPTQVMCTTPSKTSLKDSEATEKPSDDVFLQPTQILSNDKNLNTVSKSNTATTDSKNVNKDDVADDIFLQRTQVVPIDKEHNMSSESGITNTDSTNVTTYIADDVFLQPTQVLGDGRQLNTISESTSAKSDTENTEKGISSDDIFLKPTQVIPSDSIIVLSENNTVPKEIEQTEQTNNDEIFLKTARDINSKSDKLTNFLNYIAAQSSDSDDIEEVENDSNLKKRSKSPHGTKTRKAVQKSSKRTETRVSKRTAKNQQDAESKGVKISEETGGKSVKSKQNQSAKTKQPPLQSDSDSTDIEDDIDNDKSSPNLLLHTTEKSTSSHASSEESDISTKRRNTKKKENKPTTEDNVIENKAVTIRRSSRKSPMIEITPNKKSSQQLTKPIHNIIDEEATSSEPKVNDKNKLSKSRNKKDKTENITSDHESESSKVALTDNTAKPIVEKTECHVGPSSESLLGGRKTKFAVNEDNLTTKKKKTEDSPAPVATRHSTRRKSTEEKTTNAIKTRTNLNIINEINTPPEQGGTTSEDEFMQTNRATPSKTRNRLKQIPLNKNQRTRESETGNKRGKPNQRDMSEVNLENSNEPLPSSSGANSNSAEGSDTNKTEKETANTVSSTRHSKRFQSEMELKNDAFQQELEHKATASTRRTRKTKADDKEEPPSNTNKTESAILADTPKRMKNVAKHQQRLSKEENPSSPVMLARRSRKFKTDEIEVEQLSGENESSGSSSATSNSRKRRSLSKTSEDDFQLSKVQKRTSSTATVPPTPERTKRLLKPKVIFTMLDSPQLETIIRSLGGFVVDSIELSTVLVTGNVKRSQKLLSAVGLAKPICSPRWLHESKKANHFLDPWDYILEDEEAETKWNFSLKESLRRSSTNKLLKNYTFQIIVNTAQDVLKGSIESCGGKCVTRAPAKSQQTNFVIVAGPENKSKYARLLKQNPPPQIIAPEAIFDGVLRQELHFENHLLS</sequence>
<feature type="compositionally biased region" description="Low complexity" evidence="14">
    <location>
        <begin position="512"/>
        <end position="534"/>
    </location>
</feature>
<evidence type="ECO:0000256" key="3">
    <source>
        <dbReference type="ARBA" id="ARBA00015014"/>
    </source>
</evidence>
<feature type="domain" description="BRCT" evidence="16">
    <location>
        <begin position="1660"/>
        <end position="1752"/>
    </location>
</feature>
<feature type="region of interest" description="Disordered" evidence="14">
    <location>
        <begin position="470"/>
        <end position="549"/>
    </location>
</feature>
<feature type="compositionally biased region" description="Basic residues" evidence="14">
    <location>
        <begin position="1464"/>
        <end position="1474"/>
    </location>
</feature>
<feature type="compositionally biased region" description="Acidic residues" evidence="14">
    <location>
        <begin position="1082"/>
        <end position="1091"/>
    </location>
</feature>
<dbReference type="CDD" id="cd17744">
    <property type="entry name" value="BRCT_MDC1_rpt1"/>
    <property type="match status" value="1"/>
</dbReference>
<keyword evidence="8" id="KW-0832">Ubl conjugation</keyword>
<evidence type="ECO:0000256" key="10">
    <source>
        <dbReference type="ARBA" id="ARBA00023242"/>
    </source>
</evidence>
<evidence type="ECO:0000259" key="16">
    <source>
        <dbReference type="PROSITE" id="PS50172"/>
    </source>
</evidence>
<feature type="domain" description="FHA" evidence="15">
    <location>
        <begin position="23"/>
        <end position="72"/>
    </location>
</feature>
<dbReference type="SMART" id="SM00240">
    <property type="entry name" value="FHA"/>
    <property type="match status" value="1"/>
</dbReference>
<protein>
    <recommendedName>
        <fullName evidence="3">Mediator of DNA damage checkpoint protein 1</fullName>
    </recommendedName>
    <alternativeName>
        <fullName evidence="13">PAX transactivation activation domain-interacting protein</fullName>
    </alternativeName>
    <alternativeName>
        <fullName evidence="12">PAX-interacting protein 1</fullName>
    </alternativeName>
</protein>
<gene>
    <name evidence="17" type="ORF">QE152_g11214</name>
</gene>
<evidence type="ECO:0000256" key="5">
    <source>
        <dbReference type="ARBA" id="ARBA00022499"/>
    </source>
</evidence>
<feature type="compositionally biased region" description="Polar residues" evidence="14">
    <location>
        <begin position="1365"/>
        <end position="1374"/>
    </location>
</feature>
<feature type="compositionally biased region" description="Polar residues" evidence="14">
    <location>
        <begin position="470"/>
        <end position="480"/>
    </location>
</feature>
<keyword evidence="10" id="KW-0539">Nucleus</keyword>
<evidence type="ECO:0000256" key="7">
    <source>
        <dbReference type="ARBA" id="ARBA00022763"/>
    </source>
</evidence>
<keyword evidence="6" id="KW-0677">Repeat</keyword>
<feature type="compositionally biased region" description="Low complexity" evidence="14">
    <location>
        <begin position="396"/>
        <end position="411"/>
    </location>
</feature>
<evidence type="ECO:0000313" key="17">
    <source>
        <dbReference type="EMBL" id="KAK9736813.1"/>
    </source>
</evidence>
<evidence type="ECO:0000256" key="2">
    <source>
        <dbReference type="ARBA" id="ARBA00004286"/>
    </source>
</evidence>
<keyword evidence="11" id="KW-0131">Cell cycle</keyword>
<reference evidence="17 18" key="1">
    <citation type="journal article" date="2024" name="BMC Genomics">
        <title>De novo assembly and annotation of Popillia japonica's genome with initial clues to its potential as an invasive pest.</title>
        <authorList>
            <person name="Cucini C."/>
            <person name="Boschi S."/>
            <person name="Funari R."/>
            <person name="Cardaioli E."/>
            <person name="Iannotti N."/>
            <person name="Marturano G."/>
            <person name="Paoli F."/>
            <person name="Bruttini M."/>
            <person name="Carapelli A."/>
            <person name="Frati F."/>
            <person name="Nardi F."/>
        </authorList>
    </citation>
    <scope>NUCLEOTIDE SEQUENCE [LARGE SCALE GENOMIC DNA]</scope>
    <source>
        <strain evidence="17">DMR45628</strain>
    </source>
</reference>
<feature type="domain" description="BRCT" evidence="16">
    <location>
        <begin position="1555"/>
        <end position="1639"/>
    </location>
</feature>
<dbReference type="InterPro" id="IPR036420">
    <property type="entry name" value="BRCT_dom_sf"/>
</dbReference>
<dbReference type="InterPro" id="IPR051579">
    <property type="entry name" value="DDR_Transcriptional_Reg"/>
</dbReference>
<keyword evidence="9" id="KW-0007">Acetylation</keyword>
<feature type="region of interest" description="Disordered" evidence="14">
    <location>
        <begin position="994"/>
        <end position="1554"/>
    </location>
</feature>
<dbReference type="GO" id="GO:0005694">
    <property type="term" value="C:chromosome"/>
    <property type="evidence" value="ECO:0007669"/>
    <property type="project" value="UniProtKB-SubCell"/>
</dbReference>
<evidence type="ECO:0000256" key="6">
    <source>
        <dbReference type="ARBA" id="ARBA00022737"/>
    </source>
</evidence>
<feature type="compositionally biased region" description="Polar residues" evidence="14">
    <location>
        <begin position="1064"/>
        <end position="1078"/>
    </location>
</feature>
<dbReference type="InterPro" id="IPR008984">
    <property type="entry name" value="SMAD_FHA_dom_sf"/>
</dbReference>
<evidence type="ECO:0000256" key="12">
    <source>
        <dbReference type="ARBA" id="ARBA00023858"/>
    </source>
</evidence>
<feature type="compositionally biased region" description="Basic and acidic residues" evidence="14">
    <location>
        <begin position="1044"/>
        <end position="1058"/>
    </location>
</feature>
<dbReference type="SMART" id="SM00292">
    <property type="entry name" value="BRCT"/>
    <property type="match status" value="2"/>
</dbReference>
<feature type="compositionally biased region" description="Basic and acidic residues" evidence="14">
    <location>
        <begin position="1202"/>
        <end position="1215"/>
    </location>
</feature>
<proteinExistence type="predicted"/>
<evidence type="ECO:0000256" key="4">
    <source>
        <dbReference type="ARBA" id="ARBA00022454"/>
    </source>
</evidence>
<comment type="caution">
    <text evidence="17">The sequence shown here is derived from an EMBL/GenBank/DDBJ whole genome shotgun (WGS) entry which is preliminary data.</text>
</comment>
<feature type="compositionally biased region" description="Polar residues" evidence="14">
    <location>
        <begin position="262"/>
        <end position="276"/>
    </location>
</feature>
<keyword evidence="4" id="KW-0158">Chromosome</keyword>
<dbReference type="GO" id="GO:0006974">
    <property type="term" value="P:DNA damage response"/>
    <property type="evidence" value="ECO:0007669"/>
    <property type="project" value="UniProtKB-KW"/>
</dbReference>
<dbReference type="PROSITE" id="PS50006">
    <property type="entry name" value="FHA_DOMAIN"/>
    <property type="match status" value="1"/>
</dbReference>
<dbReference type="SUPFAM" id="SSF49879">
    <property type="entry name" value="SMAD/FHA domain"/>
    <property type="match status" value="1"/>
</dbReference>
<feature type="region of interest" description="Disordered" evidence="14">
    <location>
        <begin position="390"/>
        <end position="424"/>
    </location>
</feature>
<evidence type="ECO:0000259" key="15">
    <source>
        <dbReference type="PROSITE" id="PS50006"/>
    </source>
</evidence>
<dbReference type="Pfam" id="PF00498">
    <property type="entry name" value="FHA"/>
    <property type="match status" value="1"/>
</dbReference>